<reference evidence="2 3" key="1">
    <citation type="journal article" date="2019" name="Int. J. Syst. Evol. Microbiol.">
        <title>The Global Catalogue of Microorganisms (GCM) 10K type strain sequencing project: providing services to taxonomists for standard genome sequencing and annotation.</title>
        <authorList>
            <consortium name="The Broad Institute Genomics Platform"/>
            <consortium name="The Broad Institute Genome Sequencing Center for Infectious Disease"/>
            <person name="Wu L."/>
            <person name="Ma J."/>
        </authorList>
    </citation>
    <scope>NUCLEOTIDE SEQUENCE [LARGE SCALE GENOMIC DNA]</scope>
    <source>
        <strain evidence="2 3">JCM 1417</strain>
    </source>
</reference>
<sequence length="58" mass="6457">MKFFNTSSVMIEEAKKAEHKHNPFLNLLISIILILVSQIILILPMAIIGIIIAVKNNG</sequence>
<feature type="transmembrane region" description="Helical" evidence="1">
    <location>
        <begin position="24"/>
        <end position="54"/>
    </location>
</feature>
<accession>A0ABN1KN53</accession>
<evidence type="ECO:0000313" key="3">
    <source>
        <dbReference type="Proteomes" id="UP001501047"/>
    </source>
</evidence>
<proteinExistence type="predicted"/>
<evidence type="ECO:0000313" key="2">
    <source>
        <dbReference type="EMBL" id="GAA0771592.1"/>
    </source>
</evidence>
<keyword evidence="1" id="KW-0812">Transmembrane</keyword>
<dbReference type="RefSeq" id="WP_343825371.1">
    <property type="nucleotide sequence ID" value="NZ_BAAACI010000005.1"/>
</dbReference>
<evidence type="ECO:0000256" key="1">
    <source>
        <dbReference type="SAM" id="Phobius"/>
    </source>
</evidence>
<dbReference type="EMBL" id="BAAACI010000005">
    <property type="protein sequence ID" value="GAA0771592.1"/>
    <property type="molecule type" value="Genomic_DNA"/>
</dbReference>
<keyword evidence="3" id="KW-1185">Reference proteome</keyword>
<dbReference type="Proteomes" id="UP001501047">
    <property type="component" value="Unassembled WGS sequence"/>
</dbReference>
<organism evidence="2 3">
    <name type="scientific">Clostridium subterminale</name>
    <dbReference type="NCBI Taxonomy" id="1550"/>
    <lineage>
        <taxon>Bacteria</taxon>
        <taxon>Bacillati</taxon>
        <taxon>Bacillota</taxon>
        <taxon>Clostridia</taxon>
        <taxon>Eubacteriales</taxon>
        <taxon>Clostridiaceae</taxon>
        <taxon>Clostridium</taxon>
    </lineage>
</organism>
<gene>
    <name evidence="2" type="ORF">GCM10008908_16120</name>
</gene>
<keyword evidence="1" id="KW-0472">Membrane</keyword>
<protein>
    <submittedName>
        <fullName evidence="2">Uncharacterized protein</fullName>
    </submittedName>
</protein>
<keyword evidence="1" id="KW-1133">Transmembrane helix</keyword>
<comment type="caution">
    <text evidence="2">The sequence shown here is derived from an EMBL/GenBank/DDBJ whole genome shotgun (WGS) entry which is preliminary data.</text>
</comment>
<name>A0ABN1KN53_CLOSU</name>